<dbReference type="InterPro" id="IPR050566">
    <property type="entry name" value="Deoxyribonucleoside_kinase"/>
</dbReference>
<dbReference type="PANTHER" id="PTHR10513">
    <property type="entry name" value="DEOXYNUCLEOSIDE KINASE"/>
    <property type="match status" value="1"/>
</dbReference>
<sequence>MKRSLSERPCTIAVEGNIGSGKTTFLKHMGNLGNITIVAEPLDKWRNCQGHNLLDLMYKDPKRNSFTFQSYVQLTLLQAHTMKTPTPFKMLERSIYSARYCFVEKLRRDELLSAPEFSVIDEWFKWIRKEQDVGVDMFVYLRTDPEVVYDRIVKRDRAEERRVPFEYIRSLHEIHEDWLLHKTLYECPAPVFVVDANVDLGMIGSEYERFEEEVLHKKMLMGM</sequence>
<comment type="similarity">
    <text evidence="1">Belongs to the DCK/DGK family.</text>
</comment>
<dbReference type="GO" id="GO:0005739">
    <property type="term" value="C:mitochondrion"/>
    <property type="evidence" value="ECO:0000318"/>
    <property type="project" value="GO_Central"/>
</dbReference>
<dbReference type="FunCoup" id="A0A139WLL6">
    <property type="interactions" value="812"/>
</dbReference>
<dbReference type="STRING" id="7070.A0A139WLL6"/>
<dbReference type="Gene3D" id="3.40.50.300">
    <property type="entry name" value="P-loop containing nucleotide triphosphate hydrolases"/>
    <property type="match status" value="1"/>
</dbReference>
<dbReference type="InterPro" id="IPR002624">
    <property type="entry name" value="DCK/DGK"/>
</dbReference>
<dbReference type="OMA" id="MIERSIY"/>
<gene>
    <name evidence="5" type="primary">AUGUSTUS-3.0.2_31025</name>
    <name evidence="5" type="ORF">TcasGA2_TC031025</name>
</gene>
<dbReference type="EMBL" id="KQ971319">
    <property type="protein sequence ID" value="KYB28840.1"/>
    <property type="molecule type" value="Genomic_DNA"/>
</dbReference>
<feature type="active site" description="Proton acceptor" evidence="2">
    <location>
        <position position="92"/>
    </location>
</feature>
<dbReference type="eggNOG" id="KOG4235">
    <property type="taxonomic scope" value="Eukaryota"/>
</dbReference>
<protein>
    <submittedName>
        <fullName evidence="5">Deoxynucleoside kinase-like Protein</fullName>
    </submittedName>
</protein>
<accession>A0A139WLL6</accession>
<evidence type="ECO:0000313" key="6">
    <source>
        <dbReference type="Proteomes" id="UP000007266"/>
    </source>
</evidence>
<dbReference type="CDD" id="cd01673">
    <property type="entry name" value="dNK"/>
    <property type="match status" value="1"/>
</dbReference>
<dbReference type="GO" id="GO:0005524">
    <property type="term" value="F:ATP binding"/>
    <property type="evidence" value="ECO:0007669"/>
    <property type="project" value="UniProtKB-KW"/>
</dbReference>
<dbReference type="PIRSF" id="PIRSF000705">
    <property type="entry name" value="DNK"/>
    <property type="match status" value="1"/>
</dbReference>
<evidence type="ECO:0000256" key="2">
    <source>
        <dbReference type="PIRSR" id="PIRSR000705-1"/>
    </source>
</evidence>
<dbReference type="InterPro" id="IPR027417">
    <property type="entry name" value="P-loop_NTPase"/>
</dbReference>
<keyword evidence="6" id="KW-1185">Reference proteome</keyword>
<dbReference type="FunFam" id="3.40.50.300:FF:001571">
    <property type="entry name" value="Deoxynucleoside kinase"/>
    <property type="match status" value="1"/>
</dbReference>
<evidence type="ECO:0000313" key="5">
    <source>
        <dbReference type="EMBL" id="KYB28840.1"/>
    </source>
</evidence>
<keyword evidence="5" id="KW-0418">Kinase</keyword>
<dbReference type="SUPFAM" id="SSF52540">
    <property type="entry name" value="P-loop containing nucleoside triphosphate hydrolases"/>
    <property type="match status" value="1"/>
</dbReference>
<keyword evidence="3" id="KW-0067">ATP-binding</keyword>
<dbReference type="OrthoDB" id="567086at2759"/>
<dbReference type="GO" id="GO:0019136">
    <property type="term" value="F:deoxynucleoside kinase activity"/>
    <property type="evidence" value="ECO:0000318"/>
    <property type="project" value="GO_Central"/>
</dbReference>
<feature type="binding site" evidence="3">
    <location>
        <begin position="151"/>
        <end position="155"/>
    </location>
    <ligand>
        <name>ATP</name>
        <dbReference type="ChEBI" id="CHEBI:30616"/>
    </ligand>
</feature>
<dbReference type="AlphaFoldDB" id="A0A139WLL6"/>
<dbReference type="Pfam" id="PF01712">
    <property type="entry name" value="dNK"/>
    <property type="match status" value="1"/>
</dbReference>
<evidence type="ECO:0000256" key="1">
    <source>
        <dbReference type="ARBA" id="ARBA00007420"/>
    </source>
</evidence>
<name>A0A139WLL6_TRICA</name>
<feature type="domain" description="Deoxynucleoside kinase" evidence="4">
    <location>
        <begin position="12"/>
        <end position="214"/>
    </location>
</feature>
<feature type="binding site" evidence="3">
    <location>
        <begin position="16"/>
        <end position="24"/>
    </location>
    <ligand>
        <name>ATP</name>
        <dbReference type="ChEBI" id="CHEBI:30616"/>
    </ligand>
</feature>
<reference evidence="5 6" key="1">
    <citation type="journal article" date="2008" name="Nature">
        <title>The genome of the model beetle and pest Tribolium castaneum.</title>
        <authorList>
            <consortium name="Tribolium Genome Sequencing Consortium"/>
            <person name="Richards S."/>
            <person name="Gibbs R.A."/>
            <person name="Weinstock G.M."/>
            <person name="Brown S.J."/>
            <person name="Denell R."/>
            <person name="Beeman R.W."/>
            <person name="Gibbs R."/>
            <person name="Beeman R.W."/>
            <person name="Brown S.J."/>
            <person name="Bucher G."/>
            <person name="Friedrich M."/>
            <person name="Grimmelikhuijzen C.J."/>
            <person name="Klingler M."/>
            <person name="Lorenzen M."/>
            <person name="Richards S."/>
            <person name="Roth S."/>
            <person name="Schroder R."/>
            <person name="Tautz D."/>
            <person name="Zdobnov E.M."/>
            <person name="Muzny D."/>
            <person name="Gibbs R.A."/>
            <person name="Weinstock G.M."/>
            <person name="Attaway T."/>
            <person name="Bell S."/>
            <person name="Buhay C.J."/>
            <person name="Chandrabose M.N."/>
            <person name="Chavez D."/>
            <person name="Clerk-Blankenburg K.P."/>
            <person name="Cree A."/>
            <person name="Dao M."/>
            <person name="Davis C."/>
            <person name="Chacko J."/>
            <person name="Dinh H."/>
            <person name="Dugan-Rocha S."/>
            <person name="Fowler G."/>
            <person name="Garner T.T."/>
            <person name="Garnes J."/>
            <person name="Gnirke A."/>
            <person name="Hawes A."/>
            <person name="Hernandez J."/>
            <person name="Hines S."/>
            <person name="Holder M."/>
            <person name="Hume J."/>
            <person name="Jhangiani S.N."/>
            <person name="Joshi V."/>
            <person name="Khan Z.M."/>
            <person name="Jackson L."/>
            <person name="Kovar C."/>
            <person name="Kowis A."/>
            <person name="Lee S."/>
            <person name="Lewis L.R."/>
            <person name="Margolis J."/>
            <person name="Morgan M."/>
            <person name="Nazareth L.V."/>
            <person name="Nguyen N."/>
            <person name="Okwuonu G."/>
            <person name="Parker D."/>
            <person name="Richards S."/>
            <person name="Ruiz S.J."/>
            <person name="Santibanez J."/>
            <person name="Savard J."/>
            <person name="Scherer S.E."/>
            <person name="Schneider B."/>
            <person name="Sodergren E."/>
            <person name="Tautz D."/>
            <person name="Vattahil S."/>
            <person name="Villasana D."/>
            <person name="White C.S."/>
            <person name="Wright R."/>
            <person name="Park Y."/>
            <person name="Beeman R.W."/>
            <person name="Lord J."/>
            <person name="Oppert B."/>
            <person name="Lorenzen M."/>
            <person name="Brown S."/>
            <person name="Wang L."/>
            <person name="Savard J."/>
            <person name="Tautz D."/>
            <person name="Richards S."/>
            <person name="Weinstock G."/>
            <person name="Gibbs R.A."/>
            <person name="Liu Y."/>
            <person name="Worley K."/>
            <person name="Weinstock G."/>
            <person name="Elsik C.G."/>
            <person name="Reese J.T."/>
            <person name="Elhaik E."/>
            <person name="Landan G."/>
            <person name="Graur D."/>
            <person name="Arensburger P."/>
            <person name="Atkinson P."/>
            <person name="Beeman R.W."/>
            <person name="Beidler J."/>
            <person name="Brown S.J."/>
            <person name="Demuth J.P."/>
            <person name="Drury D.W."/>
            <person name="Du Y.Z."/>
            <person name="Fujiwara H."/>
            <person name="Lorenzen M."/>
            <person name="Maselli V."/>
            <person name="Osanai M."/>
            <person name="Park Y."/>
            <person name="Robertson H.M."/>
            <person name="Tu Z."/>
            <person name="Wang J.J."/>
            <person name="Wang S."/>
            <person name="Richards S."/>
            <person name="Song H."/>
            <person name="Zhang L."/>
            <person name="Sodergren E."/>
            <person name="Werner D."/>
            <person name="Stanke M."/>
            <person name="Morgenstern B."/>
            <person name="Solovyev V."/>
            <person name="Kosarev P."/>
            <person name="Brown G."/>
            <person name="Chen H.C."/>
            <person name="Ermolaeva O."/>
            <person name="Hlavina W."/>
            <person name="Kapustin Y."/>
            <person name="Kiryutin B."/>
            <person name="Kitts P."/>
            <person name="Maglott D."/>
            <person name="Pruitt K."/>
            <person name="Sapojnikov V."/>
            <person name="Souvorov A."/>
            <person name="Mackey A.J."/>
            <person name="Waterhouse R.M."/>
            <person name="Wyder S."/>
            <person name="Zdobnov E.M."/>
            <person name="Zdobnov E.M."/>
            <person name="Wyder S."/>
            <person name="Kriventseva E.V."/>
            <person name="Kadowaki T."/>
            <person name="Bork P."/>
            <person name="Aranda M."/>
            <person name="Bao R."/>
            <person name="Beermann A."/>
            <person name="Berns N."/>
            <person name="Bolognesi R."/>
            <person name="Bonneton F."/>
            <person name="Bopp D."/>
            <person name="Brown S.J."/>
            <person name="Bucher G."/>
            <person name="Butts T."/>
            <person name="Chaumot A."/>
            <person name="Denell R.E."/>
            <person name="Ferrier D.E."/>
            <person name="Friedrich M."/>
            <person name="Gordon C.M."/>
            <person name="Jindra M."/>
            <person name="Klingler M."/>
            <person name="Lan Q."/>
            <person name="Lattorff H.M."/>
            <person name="Laudet V."/>
            <person name="von Levetsow C."/>
            <person name="Liu Z."/>
            <person name="Lutz R."/>
            <person name="Lynch J.A."/>
            <person name="da Fonseca R.N."/>
            <person name="Posnien N."/>
            <person name="Reuter R."/>
            <person name="Roth S."/>
            <person name="Savard J."/>
            <person name="Schinko J.B."/>
            <person name="Schmitt C."/>
            <person name="Schoppmeier M."/>
            <person name="Schroder R."/>
            <person name="Shippy T.D."/>
            <person name="Simonnet F."/>
            <person name="Marques-Souza H."/>
            <person name="Tautz D."/>
            <person name="Tomoyasu Y."/>
            <person name="Trauner J."/>
            <person name="Van der Zee M."/>
            <person name="Vervoort M."/>
            <person name="Wittkopp N."/>
            <person name="Wimmer E.A."/>
            <person name="Yang X."/>
            <person name="Jones A.K."/>
            <person name="Sattelle D.B."/>
            <person name="Ebert P.R."/>
            <person name="Nelson D."/>
            <person name="Scott J.G."/>
            <person name="Beeman R.W."/>
            <person name="Muthukrishnan S."/>
            <person name="Kramer K.J."/>
            <person name="Arakane Y."/>
            <person name="Beeman R.W."/>
            <person name="Zhu Q."/>
            <person name="Hogenkamp D."/>
            <person name="Dixit R."/>
            <person name="Oppert B."/>
            <person name="Jiang H."/>
            <person name="Zou Z."/>
            <person name="Marshall J."/>
            <person name="Elpidina E."/>
            <person name="Vinokurov K."/>
            <person name="Oppert C."/>
            <person name="Zou Z."/>
            <person name="Evans J."/>
            <person name="Lu Z."/>
            <person name="Zhao P."/>
            <person name="Sumathipala N."/>
            <person name="Altincicek B."/>
            <person name="Vilcinskas A."/>
            <person name="Williams M."/>
            <person name="Hultmark D."/>
            <person name="Hetru C."/>
            <person name="Jiang H."/>
            <person name="Grimmelikhuijzen C.J."/>
            <person name="Hauser F."/>
            <person name="Cazzamali G."/>
            <person name="Williamson M."/>
            <person name="Park Y."/>
            <person name="Li B."/>
            <person name="Tanaka Y."/>
            <person name="Predel R."/>
            <person name="Neupert S."/>
            <person name="Schachtner J."/>
            <person name="Verleyen P."/>
            <person name="Raible F."/>
            <person name="Bork P."/>
            <person name="Friedrich M."/>
            <person name="Walden K.K."/>
            <person name="Robertson H.M."/>
            <person name="Angeli S."/>
            <person name="Foret S."/>
            <person name="Bucher G."/>
            <person name="Schuetz S."/>
            <person name="Maleszka R."/>
            <person name="Wimmer E.A."/>
            <person name="Beeman R.W."/>
            <person name="Lorenzen M."/>
            <person name="Tomoyasu Y."/>
            <person name="Miller S.C."/>
            <person name="Grossmann D."/>
            <person name="Bucher G."/>
        </authorList>
    </citation>
    <scope>NUCLEOTIDE SEQUENCE [LARGE SCALE GENOMIC DNA]</scope>
    <source>
        <strain evidence="5 6">Georgia GA2</strain>
    </source>
</reference>
<dbReference type="InterPro" id="IPR031314">
    <property type="entry name" value="DNK_dom"/>
</dbReference>
<keyword evidence="3" id="KW-0547">Nucleotide-binding</keyword>
<dbReference type="Proteomes" id="UP000007266">
    <property type="component" value="Linkage group 3"/>
</dbReference>
<keyword evidence="5" id="KW-0808">Transferase</keyword>
<dbReference type="KEGG" id="tca:659303"/>
<dbReference type="PANTHER" id="PTHR10513:SF24">
    <property type="entry name" value="THYMIDINE KINASE 2, MITOCHONDRIAL"/>
    <property type="match status" value="1"/>
</dbReference>
<evidence type="ECO:0000259" key="4">
    <source>
        <dbReference type="Pfam" id="PF01712"/>
    </source>
</evidence>
<evidence type="ECO:0000256" key="3">
    <source>
        <dbReference type="PIRSR" id="PIRSR000705-3"/>
    </source>
</evidence>
<organism evidence="5 6">
    <name type="scientific">Tribolium castaneum</name>
    <name type="common">Red flour beetle</name>
    <dbReference type="NCBI Taxonomy" id="7070"/>
    <lineage>
        <taxon>Eukaryota</taxon>
        <taxon>Metazoa</taxon>
        <taxon>Ecdysozoa</taxon>
        <taxon>Arthropoda</taxon>
        <taxon>Hexapoda</taxon>
        <taxon>Insecta</taxon>
        <taxon>Pterygota</taxon>
        <taxon>Neoptera</taxon>
        <taxon>Endopterygota</taxon>
        <taxon>Coleoptera</taxon>
        <taxon>Polyphaga</taxon>
        <taxon>Cucujiformia</taxon>
        <taxon>Tenebrionidae</taxon>
        <taxon>Tenebrionidae incertae sedis</taxon>
        <taxon>Tribolium</taxon>
    </lineage>
</organism>
<dbReference type="InParanoid" id="A0A139WLL6"/>
<proteinExistence type="inferred from homology"/>
<dbReference type="GO" id="GO:0005737">
    <property type="term" value="C:cytoplasm"/>
    <property type="evidence" value="ECO:0000318"/>
    <property type="project" value="GO_Central"/>
</dbReference>
<reference evidence="5 6" key="2">
    <citation type="journal article" date="2010" name="Nucleic Acids Res.">
        <title>BeetleBase in 2010: revisions to provide comprehensive genomic information for Tribolium castaneum.</title>
        <authorList>
            <person name="Kim H.S."/>
            <person name="Murphy T."/>
            <person name="Xia J."/>
            <person name="Caragea D."/>
            <person name="Park Y."/>
            <person name="Beeman R.W."/>
            <person name="Lorenzen M.D."/>
            <person name="Butcher S."/>
            <person name="Manak J.R."/>
            <person name="Brown S.J."/>
        </authorList>
    </citation>
    <scope>GENOME REANNOTATION</scope>
    <source>
        <strain evidence="5 6">Georgia GA2</strain>
    </source>
</reference>